<dbReference type="Proteomes" id="UP000252081">
    <property type="component" value="Unassembled WGS sequence"/>
</dbReference>
<comment type="caution">
    <text evidence="1">The sequence shown here is derived from an EMBL/GenBank/DDBJ whole genome shotgun (WGS) entry which is preliminary data.</text>
</comment>
<proteinExistence type="predicted"/>
<name>A0A366LCE3_9SPHI</name>
<dbReference type="AlphaFoldDB" id="A0A366LCE3"/>
<sequence>MNSYKELIRKAFKAVVESPTYDQTLIEQYFSPEYRQYVDGEELDFDGFCNHMKAQKLAVKHAIINFQTIVEEGEIVFTNHSVEVLTNEDRHALIHVIAEFRVKHNRIIYCNELTRLVSGDERERDLGSRL</sequence>
<dbReference type="RefSeq" id="WP_113947364.1">
    <property type="nucleotide sequence ID" value="NZ_QNQU01000002.1"/>
</dbReference>
<reference evidence="1 2" key="1">
    <citation type="submission" date="2018-07" db="EMBL/GenBank/DDBJ databases">
        <title>A draft genome of a endophytic bacteria, a new species of Pedobacter.</title>
        <authorList>
            <person name="Zhang Z.D."/>
            <person name="Chen Z.J."/>
        </authorList>
    </citation>
    <scope>NUCLEOTIDE SEQUENCE [LARGE SCALE GENOMIC DNA]</scope>
    <source>
        <strain evidence="1 2">RS10</strain>
    </source>
</reference>
<dbReference type="SUPFAM" id="SSF54427">
    <property type="entry name" value="NTF2-like"/>
    <property type="match status" value="1"/>
</dbReference>
<protein>
    <submittedName>
        <fullName evidence="1">Nuclear transport factor 2 family protein</fullName>
    </submittedName>
</protein>
<gene>
    <name evidence="1" type="ORF">DRW42_03015</name>
</gene>
<dbReference type="OrthoDB" id="1256785at2"/>
<keyword evidence="2" id="KW-1185">Reference proteome</keyword>
<evidence type="ECO:0000313" key="2">
    <source>
        <dbReference type="Proteomes" id="UP000252081"/>
    </source>
</evidence>
<organism evidence="1 2">
    <name type="scientific">Pedobacter miscanthi</name>
    <dbReference type="NCBI Taxonomy" id="2259170"/>
    <lineage>
        <taxon>Bacteria</taxon>
        <taxon>Pseudomonadati</taxon>
        <taxon>Bacteroidota</taxon>
        <taxon>Sphingobacteriia</taxon>
        <taxon>Sphingobacteriales</taxon>
        <taxon>Sphingobacteriaceae</taxon>
        <taxon>Pedobacter</taxon>
    </lineage>
</organism>
<accession>A0A366LCE3</accession>
<dbReference type="Gene3D" id="3.10.450.50">
    <property type="match status" value="1"/>
</dbReference>
<dbReference type="EMBL" id="QNQU01000002">
    <property type="protein sequence ID" value="RBQ11450.1"/>
    <property type="molecule type" value="Genomic_DNA"/>
</dbReference>
<dbReference type="InterPro" id="IPR032710">
    <property type="entry name" value="NTF2-like_dom_sf"/>
</dbReference>
<evidence type="ECO:0000313" key="1">
    <source>
        <dbReference type="EMBL" id="RBQ11450.1"/>
    </source>
</evidence>